<organism evidence="2">
    <name type="scientific">Melampsora larici-populina (strain 98AG31 / pathotype 3-4-7)</name>
    <name type="common">Poplar leaf rust fungus</name>
    <dbReference type="NCBI Taxonomy" id="747676"/>
    <lineage>
        <taxon>Eukaryota</taxon>
        <taxon>Fungi</taxon>
        <taxon>Dikarya</taxon>
        <taxon>Basidiomycota</taxon>
        <taxon>Pucciniomycotina</taxon>
        <taxon>Pucciniomycetes</taxon>
        <taxon>Pucciniales</taxon>
        <taxon>Melampsoraceae</taxon>
        <taxon>Melampsora</taxon>
    </lineage>
</organism>
<keyword evidence="2" id="KW-1185">Reference proteome</keyword>
<dbReference type="InParanoid" id="F4RL39"/>
<dbReference type="EMBL" id="GL883106">
    <property type="protein sequence ID" value="EGG06837.1"/>
    <property type="molecule type" value="Genomic_DNA"/>
</dbReference>
<sequence length="102" mass="11533">MTTLVSLLIDPDFRIKEAMIQPVEVKLGQEDAPQLLKKHVQARREMITIVSNLAVRITIVCFCPCDRSHGSDPYFPIYVVIEIIPLTLRDGLLQPFAIRDSA</sequence>
<dbReference type="Proteomes" id="UP000001072">
    <property type="component" value="Unassembled WGS sequence"/>
</dbReference>
<proteinExistence type="predicted"/>
<name>F4RL39_MELLP</name>
<dbReference type="GeneID" id="18922868"/>
<dbReference type="HOGENOM" id="CLU_2278077_0_0_1"/>
<evidence type="ECO:0000313" key="1">
    <source>
        <dbReference type="EMBL" id="EGG06837.1"/>
    </source>
</evidence>
<evidence type="ECO:0000313" key="2">
    <source>
        <dbReference type="Proteomes" id="UP000001072"/>
    </source>
</evidence>
<reference evidence="2" key="1">
    <citation type="journal article" date="2011" name="Proc. Natl. Acad. Sci. U.S.A.">
        <title>Obligate biotrophy features unraveled by the genomic analysis of rust fungi.</title>
        <authorList>
            <person name="Duplessis S."/>
            <person name="Cuomo C.A."/>
            <person name="Lin Y.-C."/>
            <person name="Aerts A."/>
            <person name="Tisserant E."/>
            <person name="Veneault-Fourrey C."/>
            <person name="Joly D.L."/>
            <person name="Hacquard S."/>
            <person name="Amselem J."/>
            <person name="Cantarel B.L."/>
            <person name="Chiu R."/>
            <person name="Coutinho P.M."/>
            <person name="Feau N."/>
            <person name="Field M."/>
            <person name="Frey P."/>
            <person name="Gelhaye E."/>
            <person name="Goldberg J."/>
            <person name="Grabherr M.G."/>
            <person name="Kodira C.D."/>
            <person name="Kohler A."/>
            <person name="Kuees U."/>
            <person name="Lindquist E.A."/>
            <person name="Lucas S.M."/>
            <person name="Mago R."/>
            <person name="Mauceli E."/>
            <person name="Morin E."/>
            <person name="Murat C."/>
            <person name="Pangilinan J.L."/>
            <person name="Park R."/>
            <person name="Pearson M."/>
            <person name="Quesneville H."/>
            <person name="Rouhier N."/>
            <person name="Sakthikumar S."/>
            <person name="Salamov A.A."/>
            <person name="Schmutz J."/>
            <person name="Selles B."/>
            <person name="Shapiro H."/>
            <person name="Tanguay P."/>
            <person name="Tuskan G.A."/>
            <person name="Henrissat B."/>
            <person name="Van de Peer Y."/>
            <person name="Rouze P."/>
            <person name="Ellis J.G."/>
            <person name="Dodds P.N."/>
            <person name="Schein J.E."/>
            <person name="Zhong S."/>
            <person name="Hamelin R.C."/>
            <person name="Grigoriev I.V."/>
            <person name="Szabo L.J."/>
            <person name="Martin F."/>
        </authorList>
    </citation>
    <scope>NUCLEOTIDE SEQUENCE [LARGE SCALE GENOMIC DNA]</scope>
    <source>
        <strain evidence="2">98AG31 / pathotype 3-4-7</strain>
    </source>
</reference>
<protein>
    <submittedName>
        <fullName evidence="1">Uncharacterized protein</fullName>
    </submittedName>
</protein>
<dbReference type="RefSeq" id="XP_007409797.1">
    <property type="nucleotide sequence ID" value="XM_007409735.1"/>
</dbReference>
<gene>
    <name evidence="1" type="ORF">MELLADRAFT_106351</name>
</gene>
<dbReference type="KEGG" id="mlr:MELLADRAFT_106351"/>
<dbReference type="VEuPathDB" id="FungiDB:MELLADRAFT_106351"/>
<accession>F4RL39</accession>
<dbReference type="AlphaFoldDB" id="F4RL39"/>